<dbReference type="AlphaFoldDB" id="A0A2I0KUK3"/>
<feature type="chain" id="PRO_5014158364" evidence="1">
    <location>
        <begin position="27"/>
        <end position="55"/>
    </location>
</feature>
<gene>
    <name evidence="2" type="ORF">CRG98_008033</name>
</gene>
<organism evidence="2 3">
    <name type="scientific">Punica granatum</name>
    <name type="common">Pomegranate</name>
    <dbReference type="NCBI Taxonomy" id="22663"/>
    <lineage>
        <taxon>Eukaryota</taxon>
        <taxon>Viridiplantae</taxon>
        <taxon>Streptophyta</taxon>
        <taxon>Embryophyta</taxon>
        <taxon>Tracheophyta</taxon>
        <taxon>Spermatophyta</taxon>
        <taxon>Magnoliopsida</taxon>
        <taxon>eudicotyledons</taxon>
        <taxon>Gunneridae</taxon>
        <taxon>Pentapetalae</taxon>
        <taxon>rosids</taxon>
        <taxon>malvids</taxon>
        <taxon>Myrtales</taxon>
        <taxon>Lythraceae</taxon>
        <taxon>Punica</taxon>
    </lineage>
</organism>
<name>A0A2I0KUK3_PUNGR</name>
<evidence type="ECO:0000313" key="3">
    <source>
        <dbReference type="Proteomes" id="UP000233551"/>
    </source>
</evidence>
<reference evidence="2 3" key="1">
    <citation type="submission" date="2017-11" db="EMBL/GenBank/DDBJ databases">
        <title>De-novo sequencing of pomegranate (Punica granatum L.) genome.</title>
        <authorList>
            <person name="Akparov Z."/>
            <person name="Amiraslanov A."/>
            <person name="Hajiyeva S."/>
            <person name="Abbasov M."/>
            <person name="Kaur K."/>
            <person name="Hamwieh A."/>
            <person name="Solovyev V."/>
            <person name="Salamov A."/>
            <person name="Braich B."/>
            <person name="Kosarev P."/>
            <person name="Mahmoud A."/>
            <person name="Hajiyev E."/>
            <person name="Babayeva S."/>
            <person name="Izzatullayeva V."/>
            <person name="Mammadov A."/>
            <person name="Mammadov A."/>
            <person name="Sharifova S."/>
            <person name="Ojaghi J."/>
            <person name="Eynullazada K."/>
            <person name="Bayramov B."/>
            <person name="Abdulazimova A."/>
            <person name="Shahmuradov I."/>
        </authorList>
    </citation>
    <scope>NUCLEOTIDE SEQUENCE [LARGE SCALE GENOMIC DNA]</scope>
    <source>
        <strain evidence="3">cv. AG2017</strain>
        <tissue evidence="2">Leaf</tissue>
    </source>
</reference>
<proteinExistence type="predicted"/>
<comment type="caution">
    <text evidence="2">The sequence shown here is derived from an EMBL/GenBank/DDBJ whole genome shotgun (WGS) entry which is preliminary data.</text>
</comment>
<dbReference type="PROSITE" id="PS51257">
    <property type="entry name" value="PROKAR_LIPOPROTEIN"/>
    <property type="match status" value="1"/>
</dbReference>
<dbReference type="Proteomes" id="UP000233551">
    <property type="component" value="Unassembled WGS sequence"/>
</dbReference>
<feature type="signal peptide" evidence="1">
    <location>
        <begin position="1"/>
        <end position="26"/>
    </location>
</feature>
<dbReference type="EMBL" id="PGOL01000365">
    <property type="protein sequence ID" value="PKI71516.1"/>
    <property type="molecule type" value="Genomic_DNA"/>
</dbReference>
<keyword evidence="3" id="KW-1185">Reference proteome</keyword>
<keyword evidence="1" id="KW-0732">Signal</keyword>
<accession>A0A2I0KUK3</accession>
<evidence type="ECO:0000313" key="2">
    <source>
        <dbReference type="EMBL" id="PKI71516.1"/>
    </source>
</evidence>
<feature type="non-terminal residue" evidence="2">
    <location>
        <position position="55"/>
    </location>
</feature>
<protein>
    <submittedName>
        <fullName evidence="2">Uncharacterized protein</fullName>
    </submittedName>
</protein>
<sequence length="55" mass="6024">MRRDRQLRAAAAAVVCLLGLVSLACAGRVDGGSRQKLEVEKHLRRLNKAPVKTIK</sequence>
<evidence type="ECO:0000256" key="1">
    <source>
        <dbReference type="SAM" id="SignalP"/>
    </source>
</evidence>